<feature type="transmembrane region" description="Helical" evidence="5">
    <location>
        <begin position="261"/>
        <end position="287"/>
    </location>
</feature>
<evidence type="ECO:0000256" key="4">
    <source>
        <dbReference type="ARBA" id="ARBA00023136"/>
    </source>
</evidence>
<dbReference type="Pfam" id="PF12698">
    <property type="entry name" value="ABC2_membrane_3"/>
    <property type="match status" value="1"/>
</dbReference>
<evidence type="ECO:0000256" key="5">
    <source>
        <dbReference type="SAM" id="Phobius"/>
    </source>
</evidence>
<feature type="transmembrane region" description="Helical" evidence="5">
    <location>
        <begin position="392"/>
        <end position="411"/>
    </location>
</feature>
<keyword evidence="3 5" id="KW-1133">Transmembrane helix</keyword>
<dbReference type="PANTHER" id="PTHR43471:SF3">
    <property type="entry name" value="ABC TRANSPORTER PERMEASE PROTEIN NATB"/>
    <property type="match status" value="1"/>
</dbReference>
<dbReference type="GO" id="GO:0016020">
    <property type="term" value="C:membrane"/>
    <property type="evidence" value="ECO:0007669"/>
    <property type="project" value="UniProtKB-SubCell"/>
</dbReference>
<feature type="transmembrane region" description="Helical" evidence="5">
    <location>
        <begin position="308"/>
        <end position="338"/>
    </location>
</feature>
<protein>
    <submittedName>
        <fullName evidence="7">ABC-2 type transport system permease protein</fullName>
    </submittedName>
</protein>
<reference evidence="7 8" key="1">
    <citation type="submission" date="2018-10" db="EMBL/GenBank/DDBJ databases">
        <title>Genomic Encyclopedia of Type Strains, Phase IV (KMG-IV): sequencing the most valuable type-strain genomes for metagenomic binning, comparative biology and taxonomic classification.</title>
        <authorList>
            <person name="Goeker M."/>
        </authorList>
    </citation>
    <scope>NUCLEOTIDE SEQUENCE [LARGE SCALE GENOMIC DNA]</scope>
    <source>
        <strain evidence="7 8">DSM 22008</strain>
    </source>
</reference>
<evidence type="ECO:0000313" key="8">
    <source>
        <dbReference type="Proteomes" id="UP000282211"/>
    </source>
</evidence>
<organism evidence="7 8">
    <name type="scientific">Litorimonas taeanensis</name>
    <dbReference type="NCBI Taxonomy" id="568099"/>
    <lineage>
        <taxon>Bacteria</taxon>
        <taxon>Pseudomonadati</taxon>
        <taxon>Pseudomonadota</taxon>
        <taxon>Alphaproteobacteria</taxon>
        <taxon>Maricaulales</taxon>
        <taxon>Robiginitomaculaceae</taxon>
    </lineage>
</organism>
<dbReference type="GO" id="GO:0140359">
    <property type="term" value="F:ABC-type transporter activity"/>
    <property type="evidence" value="ECO:0007669"/>
    <property type="project" value="InterPro"/>
</dbReference>
<comment type="subcellular location">
    <subcellularLocation>
        <location evidence="1">Membrane</location>
        <topology evidence="1">Multi-pass membrane protein</topology>
    </subcellularLocation>
</comment>
<sequence length="495" mass="54261">MAISVFPKVNLRRTFLIARRDYLGYVKTVGFWISFLMPFIGIAVGYAFTQFDVEVSPPRYESILDETGQHKSGILALHEARNRQQFERLITSLEGAMLDAETASSIKETLRTEGAEAAQAAIESKVPSLKGQLKPIENKLNFIEPPAETLDAIKPYLVGEKMITLQGKDRPLDGLLRITQGPDGPVVNYWSKNINANAAKDLTEDYFKALAETQFLATGGLTREGFKAAQKGRLNVESFDPTKVVGEAESQEVTKADRIPYFVAAGLSIFLWLTVFSGAYMLLTSMLEEKLNKLLEMMLASTRFSEIIFGKLLGVAALTLTAMAPYIILGVMGIIAVILHDNSEITQALLASFTPKIIIFFFIFLVLGYIFYGACFIAMGALSQSMQDAQTITTPIVIVLTLCIMVVPIGLNAPDSSLLRIASLFPLSAPFAVIIRLPSDPPLWELILSAVMLALVSLGVIWAAGRVFRYGVLSGSGVGAIQGWFKRVILRRKAS</sequence>
<keyword evidence="8" id="KW-1185">Reference proteome</keyword>
<keyword evidence="2 5" id="KW-0812">Transmembrane</keyword>
<evidence type="ECO:0000256" key="2">
    <source>
        <dbReference type="ARBA" id="ARBA00022692"/>
    </source>
</evidence>
<name>A0A420WF52_9PROT</name>
<evidence type="ECO:0000313" key="7">
    <source>
        <dbReference type="EMBL" id="RKQ69618.1"/>
    </source>
</evidence>
<feature type="transmembrane region" description="Helical" evidence="5">
    <location>
        <begin position="22"/>
        <end position="48"/>
    </location>
</feature>
<dbReference type="EMBL" id="RBII01000002">
    <property type="protein sequence ID" value="RKQ69618.1"/>
    <property type="molecule type" value="Genomic_DNA"/>
</dbReference>
<feature type="transmembrane region" description="Helical" evidence="5">
    <location>
        <begin position="442"/>
        <end position="462"/>
    </location>
</feature>
<dbReference type="InParanoid" id="A0A420WF52"/>
<gene>
    <name evidence="7" type="ORF">DES40_2421</name>
</gene>
<feature type="transmembrane region" description="Helical" evidence="5">
    <location>
        <begin position="358"/>
        <end position="380"/>
    </location>
</feature>
<keyword evidence="4 5" id="KW-0472">Membrane</keyword>
<accession>A0A420WF52</accession>
<dbReference type="OrthoDB" id="7539112at2"/>
<evidence type="ECO:0000256" key="3">
    <source>
        <dbReference type="ARBA" id="ARBA00022989"/>
    </source>
</evidence>
<dbReference type="PANTHER" id="PTHR43471">
    <property type="entry name" value="ABC TRANSPORTER PERMEASE"/>
    <property type="match status" value="1"/>
</dbReference>
<dbReference type="Proteomes" id="UP000282211">
    <property type="component" value="Unassembled WGS sequence"/>
</dbReference>
<feature type="domain" description="ABC-2 type transporter transmembrane" evidence="6">
    <location>
        <begin position="31"/>
        <end position="464"/>
    </location>
</feature>
<dbReference type="AlphaFoldDB" id="A0A420WF52"/>
<proteinExistence type="predicted"/>
<evidence type="ECO:0000256" key="1">
    <source>
        <dbReference type="ARBA" id="ARBA00004141"/>
    </source>
</evidence>
<dbReference type="InterPro" id="IPR013525">
    <property type="entry name" value="ABC2_TM"/>
</dbReference>
<evidence type="ECO:0000259" key="6">
    <source>
        <dbReference type="Pfam" id="PF12698"/>
    </source>
</evidence>
<feature type="transmembrane region" description="Helical" evidence="5">
    <location>
        <begin position="417"/>
        <end position="435"/>
    </location>
</feature>
<dbReference type="RefSeq" id="WP_121102491.1">
    <property type="nucleotide sequence ID" value="NZ_RBII01000002.1"/>
</dbReference>
<comment type="caution">
    <text evidence="7">The sequence shown here is derived from an EMBL/GenBank/DDBJ whole genome shotgun (WGS) entry which is preliminary data.</text>
</comment>